<protein>
    <recommendedName>
        <fullName evidence="4">Type I restriction modification DNA specificity domain-containing protein</fullName>
    </recommendedName>
</protein>
<dbReference type="OrthoDB" id="512700at2"/>
<dbReference type="GO" id="GO:0009307">
    <property type="term" value="P:DNA restriction-modification system"/>
    <property type="evidence" value="ECO:0007669"/>
    <property type="project" value="UniProtKB-KW"/>
</dbReference>
<evidence type="ECO:0000256" key="2">
    <source>
        <dbReference type="ARBA" id="ARBA00022747"/>
    </source>
</evidence>
<evidence type="ECO:0000313" key="5">
    <source>
        <dbReference type="EMBL" id="PWG16732.1"/>
    </source>
</evidence>
<dbReference type="PANTHER" id="PTHR30408:SF12">
    <property type="entry name" value="TYPE I RESTRICTION ENZYME MJAVIII SPECIFICITY SUBUNIT"/>
    <property type="match status" value="1"/>
</dbReference>
<evidence type="ECO:0000256" key="1">
    <source>
        <dbReference type="ARBA" id="ARBA00010923"/>
    </source>
</evidence>
<dbReference type="Proteomes" id="UP000245293">
    <property type="component" value="Unassembled WGS sequence"/>
</dbReference>
<dbReference type="EMBL" id="QETF01000010">
    <property type="protein sequence ID" value="PWG16732.1"/>
    <property type="molecule type" value="Genomic_DNA"/>
</dbReference>
<dbReference type="RefSeq" id="WP_109388975.1">
    <property type="nucleotide sequence ID" value="NZ_QETF01000010.1"/>
</dbReference>
<dbReference type="AlphaFoldDB" id="A0A2V1P670"/>
<dbReference type="Gene3D" id="3.90.220.20">
    <property type="entry name" value="DNA methylase specificity domains"/>
    <property type="match status" value="2"/>
</dbReference>
<dbReference type="Gene3D" id="1.10.287.1120">
    <property type="entry name" value="Bipartite methylase S protein"/>
    <property type="match status" value="1"/>
</dbReference>
<dbReference type="InterPro" id="IPR044946">
    <property type="entry name" value="Restrct_endonuc_typeI_TRD_sf"/>
</dbReference>
<feature type="domain" description="Type I restriction modification DNA specificity" evidence="4">
    <location>
        <begin position="15"/>
        <end position="185"/>
    </location>
</feature>
<dbReference type="InterPro" id="IPR052021">
    <property type="entry name" value="Type-I_RS_S_subunit"/>
</dbReference>
<keyword evidence="2" id="KW-0680">Restriction system</keyword>
<evidence type="ECO:0000313" key="6">
    <source>
        <dbReference type="Proteomes" id="UP000245293"/>
    </source>
</evidence>
<dbReference type="InterPro" id="IPR000055">
    <property type="entry name" value="Restrct_endonuc_typeI_TRD"/>
</dbReference>
<feature type="domain" description="Type I restriction modification DNA specificity" evidence="4">
    <location>
        <begin position="212"/>
        <end position="362"/>
    </location>
</feature>
<evidence type="ECO:0000256" key="3">
    <source>
        <dbReference type="ARBA" id="ARBA00023125"/>
    </source>
</evidence>
<dbReference type="CDD" id="cd17263">
    <property type="entry name" value="RMtype1_S_AbaB8300I-TRD1-CR1_like"/>
    <property type="match status" value="1"/>
</dbReference>
<keyword evidence="3" id="KW-0238">DNA-binding</keyword>
<comment type="caution">
    <text evidence="5">The sequence shown here is derived from an EMBL/GenBank/DDBJ whole genome shotgun (WGS) entry which is preliminary data.</text>
</comment>
<evidence type="ECO:0000259" key="4">
    <source>
        <dbReference type="Pfam" id="PF01420"/>
    </source>
</evidence>
<comment type="similarity">
    <text evidence="1">Belongs to the type-I restriction system S methylase family.</text>
</comment>
<reference evidence="6" key="1">
    <citation type="submission" date="2018-05" db="EMBL/GenBank/DDBJ databases">
        <authorList>
            <person name="Du Z."/>
            <person name="Wang X."/>
        </authorList>
    </citation>
    <scope>NUCLEOTIDE SEQUENCE [LARGE SCALE GENOMIC DNA]</scope>
    <source>
        <strain evidence="6">WDS4C29</strain>
    </source>
</reference>
<organism evidence="5 6">
    <name type="scientific">Salibaculum griseiflavum</name>
    <dbReference type="NCBI Taxonomy" id="1914409"/>
    <lineage>
        <taxon>Bacteria</taxon>
        <taxon>Pseudomonadati</taxon>
        <taxon>Pseudomonadota</taxon>
        <taxon>Alphaproteobacteria</taxon>
        <taxon>Rhodobacterales</taxon>
        <taxon>Roseobacteraceae</taxon>
        <taxon>Salibaculum</taxon>
    </lineage>
</organism>
<keyword evidence="6" id="KW-1185">Reference proteome</keyword>
<proteinExistence type="inferred from homology"/>
<sequence>MSAVPKLRFPEFEGDWDENSLGEICKFSQGVQVGIEHQGFVDDANAVRFIRIVDYMRSSEVPRFINISYAKKGRVSLSDIVMVRYGEPGMLCRGIEGVIANNLFKITPKPSLLDDFLFHGLSRERIKNEIRARSASTSMAAINFSSLSSLLLMNPSLPEQQKIASFLSSVDKKIDLLRQKKDALELYKKGLMQKIFSQEIRFKQDDGSDFPDWEEVALGEACFIKAGDYLAKNDYKNGEFSVEGAGSTMGRHSKGNFKGPTTVIGKVGTVGKPRFFPRGCWVNNNAAAVLPKEGFKADFLFIVFTFLDWSSVTAQTAQPFLLNDDLLGKKFRFPAEPEQERIASAFLAVSSKLALLQKTINTFETYKKGLLQQMFV</sequence>
<accession>A0A2V1P670</accession>
<name>A0A2V1P670_9RHOB</name>
<gene>
    <name evidence="5" type="ORF">DFK10_10470</name>
</gene>
<dbReference type="GO" id="GO:0003677">
    <property type="term" value="F:DNA binding"/>
    <property type="evidence" value="ECO:0007669"/>
    <property type="project" value="UniProtKB-KW"/>
</dbReference>
<dbReference type="SUPFAM" id="SSF116734">
    <property type="entry name" value="DNA methylase specificity domain"/>
    <property type="match status" value="2"/>
</dbReference>
<dbReference type="Pfam" id="PF01420">
    <property type="entry name" value="Methylase_S"/>
    <property type="match status" value="2"/>
</dbReference>
<dbReference type="PANTHER" id="PTHR30408">
    <property type="entry name" value="TYPE-1 RESTRICTION ENZYME ECOKI SPECIFICITY PROTEIN"/>
    <property type="match status" value="1"/>
</dbReference>